<dbReference type="InterPro" id="IPR036271">
    <property type="entry name" value="Tet_transcr_reg_TetR-rel_C_sf"/>
</dbReference>
<dbReference type="GO" id="GO:0000976">
    <property type="term" value="F:transcription cis-regulatory region binding"/>
    <property type="evidence" value="ECO:0007669"/>
    <property type="project" value="TreeGrafter"/>
</dbReference>
<feature type="compositionally biased region" description="Polar residues" evidence="3">
    <location>
        <begin position="26"/>
        <end position="36"/>
    </location>
</feature>
<dbReference type="Proteomes" id="UP000267536">
    <property type="component" value="Unassembled WGS sequence"/>
</dbReference>
<dbReference type="PROSITE" id="PS50977">
    <property type="entry name" value="HTH_TETR_2"/>
    <property type="match status" value="1"/>
</dbReference>
<dbReference type="OrthoDB" id="1669699at2"/>
<dbReference type="InterPro" id="IPR001647">
    <property type="entry name" value="HTH_TetR"/>
</dbReference>
<name>A0A3N4GIL3_9ACTN</name>
<evidence type="ECO:0000256" key="2">
    <source>
        <dbReference type="PROSITE-ProRule" id="PRU00335"/>
    </source>
</evidence>
<dbReference type="Gene3D" id="1.10.357.10">
    <property type="entry name" value="Tetracycline Repressor, domain 2"/>
    <property type="match status" value="1"/>
</dbReference>
<dbReference type="SUPFAM" id="SSF48498">
    <property type="entry name" value="Tetracyclin repressor-like, C-terminal domain"/>
    <property type="match status" value="1"/>
</dbReference>
<feature type="domain" description="HTH tetR-type" evidence="4">
    <location>
        <begin position="42"/>
        <end position="102"/>
    </location>
</feature>
<keyword evidence="6" id="KW-1185">Reference proteome</keyword>
<dbReference type="PRINTS" id="PR00455">
    <property type="entry name" value="HTHTETR"/>
</dbReference>
<dbReference type="SUPFAM" id="SSF46689">
    <property type="entry name" value="Homeodomain-like"/>
    <property type="match status" value="1"/>
</dbReference>
<dbReference type="AlphaFoldDB" id="A0A3N4GIL3"/>
<evidence type="ECO:0000313" key="5">
    <source>
        <dbReference type="EMBL" id="RPA59011.1"/>
    </source>
</evidence>
<dbReference type="PANTHER" id="PTHR30055">
    <property type="entry name" value="HTH-TYPE TRANSCRIPTIONAL REGULATOR RUTR"/>
    <property type="match status" value="1"/>
</dbReference>
<gene>
    <name evidence="5" type="ORF">EF294_14380</name>
</gene>
<feature type="DNA-binding region" description="H-T-H motif" evidence="2">
    <location>
        <begin position="65"/>
        <end position="84"/>
    </location>
</feature>
<sequence>MSDGVGDTGVEEPTADPRSADPEGTHASTAMPTTSSWRDYGEAELPVPLAAALAAFAEHGYHGTSVREIAARAGLSVPGLYHHYPSKQSLLQGLLERTMTDLLARSEQAVREAGPEPVKRFDAVVESLLRFHMYRREQAFVGSTEIRSLEDSYKQTYIGHRDRQQHIVDEIVFAGVAAGDFETEYPKDAARAVATMCVGVSTWFKLDGELGADELIRRNLVLAREIVGYRRS</sequence>
<evidence type="ECO:0000259" key="4">
    <source>
        <dbReference type="PROSITE" id="PS50977"/>
    </source>
</evidence>
<evidence type="ECO:0000256" key="1">
    <source>
        <dbReference type="ARBA" id="ARBA00023125"/>
    </source>
</evidence>
<dbReference type="GO" id="GO:0003700">
    <property type="term" value="F:DNA-binding transcription factor activity"/>
    <property type="evidence" value="ECO:0007669"/>
    <property type="project" value="TreeGrafter"/>
</dbReference>
<accession>A0A3N4GIL3</accession>
<comment type="caution">
    <text evidence="5">The sequence shown here is derived from an EMBL/GenBank/DDBJ whole genome shotgun (WGS) entry which is preliminary data.</text>
</comment>
<dbReference type="EMBL" id="RKMH01000010">
    <property type="protein sequence ID" value="RPA59011.1"/>
    <property type="molecule type" value="Genomic_DNA"/>
</dbReference>
<dbReference type="Pfam" id="PF00440">
    <property type="entry name" value="TetR_N"/>
    <property type="match status" value="1"/>
</dbReference>
<evidence type="ECO:0000313" key="6">
    <source>
        <dbReference type="Proteomes" id="UP000267536"/>
    </source>
</evidence>
<organism evidence="5 6">
    <name type="scientific">Gordonia oryzae</name>
    <dbReference type="NCBI Taxonomy" id="2487349"/>
    <lineage>
        <taxon>Bacteria</taxon>
        <taxon>Bacillati</taxon>
        <taxon>Actinomycetota</taxon>
        <taxon>Actinomycetes</taxon>
        <taxon>Mycobacteriales</taxon>
        <taxon>Gordoniaceae</taxon>
        <taxon>Gordonia</taxon>
    </lineage>
</organism>
<evidence type="ECO:0000256" key="3">
    <source>
        <dbReference type="SAM" id="MobiDB-lite"/>
    </source>
</evidence>
<dbReference type="PANTHER" id="PTHR30055:SF237">
    <property type="entry name" value="TRANSCRIPTIONAL REPRESSOR MCE3R"/>
    <property type="match status" value="1"/>
</dbReference>
<dbReference type="RefSeq" id="WP_123931206.1">
    <property type="nucleotide sequence ID" value="NZ_JBPSDP010000010.1"/>
</dbReference>
<dbReference type="InterPro" id="IPR041490">
    <property type="entry name" value="KstR2_TetR_C"/>
</dbReference>
<protein>
    <submittedName>
        <fullName evidence="5">TetR/AcrR family transcriptional regulator</fullName>
    </submittedName>
</protein>
<dbReference type="InterPro" id="IPR050109">
    <property type="entry name" value="HTH-type_TetR-like_transc_reg"/>
</dbReference>
<keyword evidence="1 2" id="KW-0238">DNA-binding</keyword>
<reference evidence="5 6" key="1">
    <citation type="submission" date="2018-11" db="EMBL/GenBank/DDBJ databases">
        <title>Draft genome sequence of Gordonia sp. RS15-1S isolated from rice stems.</title>
        <authorList>
            <person name="Muangham S."/>
        </authorList>
    </citation>
    <scope>NUCLEOTIDE SEQUENCE [LARGE SCALE GENOMIC DNA]</scope>
    <source>
        <strain evidence="5 6">RS15-1S</strain>
    </source>
</reference>
<feature type="region of interest" description="Disordered" evidence="3">
    <location>
        <begin position="1"/>
        <end position="36"/>
    </location>
</feature>
<dbReference type="InterPro" id="IPR009057">
    <property type="entry name" value="Homeodomain-like_sf"/>
</dbReference>
<proteinExistence type="predicted"/>
<dbReference type="Pfam" id="PF17932">
    <property type="entry name" value="TetR_C_24"/>
    <property type="match status" value="1"/>
</dbReference>